<dbReference type="RefSeq" id="XP_012368559.2">
    <property type="nucleotide sequence ID" value="XM_012513105.2"/>
</dbReference>
<keyword evidence="5 13" id="KW-0732">Signal</keyword>
<dbReference type="InParanoid" id="A0A6P3V8Z3"/>
<feature type="transmembrane region" description="Helical" evidence="12">
    <location>
        <begin position="990"/>
        <end position="1011"/>
    </location>
</feature>
<feature type="chain" id="PRO_5028243225" evidence="13">
    <location>
        <begin position="29"/>
        <end position="1368"/>
    </location>
</feature>
<evidence type="ECO:0000256" key="11">
    <source>
        <dbReference type="ARBA" id="ARBA00023224"/>
    </source>
</evidence>
<dbReference type="OrthoDB" id="9639017at2759"/>
<dbReference type="GO" id="GO:0005886">
    <property type="term" value="C:plasma membrane"/>
    <property type="evidence" value="ECO:0007669"/>
    <property type="project" value="UniProtKB-SubCell"/>
</dbReference>
<protein>
    <submittedName>
        <fullName evidence="16">Vomeronasal type-2 receptor 116-like</fullName>
    </submittedName>
</protein>
<evidence type="ECO:0000256" key="1">
    <source>
        <dbReference type="ARBA" id="ARBA00004651"/>
    </source>
</evidence>
<keyword evidence="9" id="KW-0675">Receptor</keyword>
<organism evidence="15 16">
    <name type="scientific">Octodon degus</name>
    <name type="common">Degu</name>
    <name type="synonym">Sciurus degus</name>
    <dbReference type="NCBI Taxonomy" id="10160"/>
    <lineage>
        <taxon>Eukaryota</taxon>
        <taxon>Metazoa</taxon>
        <taxon>Chordata</taxon>
        <taxon>Craniata</taxon>
        <taxon>Vertebrata</taxon>
        <taxon>Euteleostomi</taxon>
        <taxon>Mammalia</taxon>
        <taxon>Eutheria</taxon>
        <taxon>Euarchontoglires</taxon>
        <taxon>Glires</taxon>
        <taxon>Rodentia</taxon>
        <taxon>Hystricomorpha</taxon>
        <taxon>Octodontidae</taxon>
        <taxon>Octodon</taxon>
    </lineage>
</organism>
<keyword evidence="8 12" id="KW-0472">Membrane</keyword>
<sequence>MCSDRLCRPFCMLIVTITLLLHAPLGLCNLADEDCFLGMSSTVLKEGDVLIAGLFSLLTVMLDLKKMMFYVLSTLCFVCRLMPNIYQNVLAFIFAIEEINRNPHLLPNISLGYEFHNFKPNHWRMLESSLTLLTGQDDLPNYTCVRASKPIAVLTETSWTMAIHIGTLLGLYKFPQLTFGSFDPTLSENPQFSSLYQMAPKDTSLALGIVSLMLYFSWTWVGLVITEGQKGNLFLSDVKTETNRNEICVAFVQMISNVILSAISHAQQRDFLRREGSPVSVVIVYYDTESSNDINYHIGQYVMTHTVWVTNSQWHADMAGRNFILEPLRGTLIFSRHHEEVGGFQNFIQAVNPSTYPDDNFLTLFWYEHFQCSVSDFDCRLENCIPNASLAWLPVNRFERTMSDDSYHTYNAVYAVAHALHEMLLQRGQTQSMGNCEGILFPAKQLHLYLKNLQFNNPAGDPVNLDDKRKLDAEYDILNFWNFPEGLRLKVRVGSFSSRVPHGQQLSISEDLIEWATGSTETPHSVCSESCDLGFRKSFQEGKMACCFDCTLCPENEIANDTGMEECVKCPDHQYADLHRKHCLQKSVTFLAYEDALGKALAGTALSFTTLTAIVLGLFVKHRDTPIVKANNRSLSYILLLSLSCCFLCSLLFIGQASTATCVLQQTTFGIVFTVAVSTVLAKTITVVLAFKVTGPARRMRQLLVSGAPNCIIPICSLIQLTLCGVWMGTSPPFIDTDAHSEHGFIIIVCNKGSLTAFYCVLGYLGLLALVSFSVAFLARNLPDTFNEAKFLTFSMLVFCSVWVTFLPVYHSSKGKAMVAMEVFSILASSAGLLGCIFAPKCYIILFQKDIYSLQGIKGKTHFRRRLMPNIYQNVLAFIFAIEEINGNPHLLPNISLGYEFHNFKPNHWRMLESSLTLLTGQDEIPNYTCVRANKPIAVLTETSWAMAVHIGSLLGLYKFPQLIFGSFDPMLSENPQFSLYQMAPKDTSLALGIVSLMLYFSWTWVGLVITEGQKGHLFLSEVKAEMNRNEICVAFVQMISSAVLSVVTHTQQRDFLHRETSLVSVVIIYYDTESFSDINYHIGRYVMTCTVWVTNSQWHADMAGRNFLLEPFRGTLIFSRHHGEVCGFQNFIQAVNPSTYPDDNFLTLFWYEHFQCSVSDFDCRLENCIPNASLAWLPVNRFDRTMSDDSYDTYNAVYAVAHALHEVLLQRGQRQSVGNCEGILFSDRQLHFYLKNLQFNNPAGDPVNLDDKRKLDAEYDILNFWNFPEGLRLKVKVGSFSSRVPRDQQLSISEDLIEWATGRSETPHSVCSESCTLGFRKSHQEGKLACCFDCILCPENEIANDTALPSDMHFSGGAGDFALYPLE</sequence>
<dbReference type="Gene3D" id="2.10.50.30">
    <property type="entry name" value="GPCR, family 3, nine cysteines domain"/>
    <property type="match status" value="2"/>
</dbReference>
<evidence type="ECO:0000256" key="6">
    <source>
        <dbReference type="ARBA" id="ARBA00022989"/>
    </source>
</evidence>
<dbReference type="GO" id="GO:0004930">
    <property type="term" value="F:G protein-coupled receptor activity"/>
    <property type="evidence" value="ECO:0007669"/>
    <property type="project" value="UniProtKB-KW"/>
</dbReference>
<dbReference type="CDD" id="cd15283">
    <property type="entry name" value="7tmC_V2R_pheromone"/>
    <property type="match status" value="1"/>
</dbReference>
<evidence type="ECO:0000256" key="13">
    <source>
        <dbReference type="SAM" id="SignalP"/>
    </source>
</evidence>
<feature type="transmembrane region" description="Helical" evidence="12">
    <location>
        <begin position="205"/>
        <end position="226"/>
    </location>
</feature>
<keyword evidence="7" id="KW-0297">G-protein coupled receptor</keyword>
<feature type="domain" description="G-protein coupled receptors family 3 profile" evidence="14">
    <location>
        <begin position="597"/>
        <end position="861"/>
    </location>
</feature>
<feature type="transmembrane region" description="Helical" evidence="12">
    <location>
        <begin position="44"/>
        <end position="62"/>
    </location>
</feature>
<evidence type="ECO:0000256" key="2">
    <source>
        <dbReference type="ARBA" id="ARBA00007242"/>
    </source>
</evidence>
<evidence type="ECO:0000256" key="4">
    <source>
        <dbReference type="ARBA" id="ARBA00022692"/>
    </source>
</evidence>
<evidence type="ECO:0000256" key="9">
    <source>
        <dbReference type="ARBA" id="ARBA00023170"/>
    </source>
</evidence>
<dbReference type="FunFam" id="2.10.50.30:FF:000002">
    <property type="entry name" value="Vomeronasal 2 receptor, h1"/>
    <property type="match status" value="1"/>
</dbReference>
<evidence type="ECO:0000256" key="8">
    <source>
        <dbReference type="ARBA" id="ARBA00023136"/>
    </source>
</evidence>
<comment type="similarity">
    <text evidence="2">Belongs to the G-protein coupled receptor 3 family.</text>
</comment>
<keyword evidence="6 12" id="KW-1133">Transmembrane helix</keyword>
<proteinExistence type="inferred from homology"/>
<gene>
    <name evidence="16" type="primary">LOC101588358</name>
</gene>
<dbReference type="CDD" id="cd06365">
    <property type="entry name" value="PBP1_pheromone_receptor"/>
    <property type="match status" value="2"/>
</dbReference>
<dbReference type="SUPFAM" id="SSF53822">
    <property type="entry name" value="Periplasmic binding protein-like I"/>
    <property type="match status" value="2"/>
</dbReference>
<dbReference type="PANTHER" id="PTHR24061">
    <property type="entry name" value="CALCIUM-SENSING RECEPTOR-RELATED"/>
    <property type="match status" value="1"/>
</dbReference>
<evidence type="ECO:0000256" key="3">
    <source>
        <dbReference type="ARBA" id="ARBA00022475"/>
    </source>
</evidence>
<feature type="transmembrane region" description="Helical" evidence="12">
    <location>
        <begin position="635"/>
        <end position="657"/>
    </location>
</feature>
<evidence type="ECO:0000313" key="16">
    <source>
        <dbReference type="RefSeq" id="XP_012368559.2"/>
    </source>
</evidence>
<feature type="transmembrane region" description="Helical" evidence="12">
    <location>
        <begin position="703"/>
        <end position="728"/>
    </location>
</feature>
<dbReference type="InterPro" id="IPR000337">
    <property type="entry name" value="GPCR_3"/>
</dbReference>
<feature type="transmembrane region" description="Helical" evidence="12">
    <location>
        <begin position="669"/>
        <end position="691"/>
    </location>
</feature>
<evidence type="ECO:0000256" key="10">
    <source>
        <dbReference type="ARBA" id="ARBA00023180"/>
    </source>
</evidence>
<evidence type="ECO:0000256" key="7">
    <source>
        <dbReference type="ARBA" id="ARBA00023040"/>
    </source>
</evidence>
<keyword evidence="3" id="KW-1003">Cell membrane</keyword>
<feature type="transmembrane region" description="Helical" evidence="12">
    <location>
        <begin position="600"/>
        <end position="620"/>
    </location>
</feature>
<evidence type="ECO:0000256" key="5">
    <source>
        <dbReference type="ARBA" id="ARBA00022729"/>
    </source>
</evidence>
<dbReference type="Proteomes" id="UP000515203">
    <property type="component" value="Unplaced"/>
</dbReference>
<feature type="signal peptide" evidence="13">
    <location>
        <begin position="1"/>
        <end position="28"/>
    </location>
</feature>
<dbReference type="InterPro" id="IPR004073">
    <property type="entry name" value="GPCR_3_vmron_rcpt_2"/>
</dbReference>
<dbReference type="InterPro" id="IPR011500">
    <property type="entry name" value="GPCR_3_9-Cys_dom"/>
</dbReference>
<keyword evidence="15" id="KW-1185">Reference proteome</keyword>
<dbReference type="PROSITE" id="PS50259">
    <property type="entry name" value="G_PROTEIN_RECEP_F3_4"/>
    <property type="match status" value="1"/>
</dbReference>
<feature type="transmembrane region" description="Helical" evidence="12">
    <location>
        <begin position="791"/>
        <end position="811"/>
    </location>
</feature>
<dbReference type="InterPro" id="IPR038550">
    <property type="entry name" value="GPCR_3_9-Cys_sf"/>
</dbReference>
<dbReference type="InterPro" id="IPR001828">
    <property type="entry name" value="ANF_lig-bd_rcpt"/>
</dbReference>
<dbReference type="Gene3D" id="3.40.50.2300">
    <property type="match status" value="4"/>
</dbReference>
<evidence type="ECO:0000256" key="12">
    <source>
        <dbReference type="SAM" id="Phobius"/>
    </source>
</evidence>
<dbReference type="InterPro" id="IPR028082">
    <property type="entry name" value="Peripla_BP_I"/>
</dbReference>
<dbReference type="Pfam" id="PF00003">
    <property type="entry name" value="7tm_3"/>
    <property type="match status" value="1"/>
</dbReference>
<dbReference type="InterPro" id="IPR000068">
    <property type="entry name" value="GPCR_3_Ca_sens_rcpt-rel"/>
</dbReference>
<feature type="transmembrane region" description="Helical" evidence="12">
    <location>
        <begin position="756"/>
        <end position="779"/>
    </location>
</feature>
<dbReference type="Pfam" id="PF07562">
    <property type="entry name" value="NCD3G"/>
    <property type="match status" value="2"/>
</dbReference>
<dbReference type="FunFam" id="3.40.50.2300:FF:000024">
    <property type="entry name" value="Vomeronasal 2, receptor 73"/>
    <property type="match status" value="2"/>
</dbReference>
<evidence type="ECO:0000313" key="15">
    <source>
        <dbReference type="Proteomes" id="UP000515203"/>
    </source>
</evidence>
<feature type="transmembrane region" description="Helical" evidence="12">
    <location>
        <begin position="823"/>
        <end position="846"/>
    </location>
</feature>
<keyword evidence="10" id="KW-0325">Glycoprotein</keyword>
<dbReference type="PRINTS" id="PR01535">
    <property type="entry name" value="VOMERONASL2R"/>
</dbReference>
<comment type="subcellular location">
    <subcellularLocation>
        <location evidence="1">Cell membrane</location>
        <topology evidence="1">Multi-pass membrane protein</topology>
    </subcellularLocation>
</comment>
<keyword evidence="11" id="KW-0807">Transducer</keyword>
<accession>A0A6P3V8Z3</accession>
<keyword evidence="4 12" id="KW-0812">Transmembrane</keyword>
<dbReference type="Pfam" id="PF01094">
    <property type="entry name" value="ANF_receptor"/>
    <property type="match status" value="2"/>
</dbReference>
<dbReference type="GeneID" id="101588358"/>
<dbReference type="InterPro" id="IPR017978">
    <property type="entry name" value="GPCR_3_C"/>
</dbReference>
<dbReference type="PRINTS" id="PR00248">
    <property type="entry name" value="GPCRMGR"/>
</dbReference>
<evidence type="ECO:0000259" key="14">
    <source>
        <dbReference type="PROSITE" id="PS50259"/>
    </source>
</evidence>
<reference evidence="16" key="1">
    <citation type="submission" date="2025-08" db="UniProtKB">
        <authorList>
            <consortium name="RefSeq"/>
        </authorList>
    </citation>
    <scope>IDENTIFICATION</scope>
</reference>
<name>A0A6P3V8Z3_OCTDE</name>
<dbReference type="PANTHER" id="PTHR24061:SF545">
    <property type="entry name" value="VOMERONASAL 2, RECEPTOR 118-RELATED"/>
    <property type="match status" value="1"/>
</dbReference>